<dbReference type="Proteomes" id="UP000652760">
    <property type="component" value="Unassembled WGS sequence"/>
</dbReference>
<gene>
    <name evidence="1" type="ORF">JHL17_32140</name>
</gene>
<dbReference type="RefSeq" id="WP_200198726.1">
    <property type="nucleotide sequence ID" value="NZ_JAENHM010000077.1"/>
</dbReference>
<comment type="caution">
    <text evidence="1">The sequence shown here is derived from an EMBL/GenBank/DDBJ whole genome shotgun (WGS) entry which is preliminary data.</text>
</comment>
<evidence type="ECO:0000313" key="2">
    <source>
        <dbReference type="Proteomes" id="UP000652760"/>
    </source>
</evidence>
<proteinExistence type="predicted"/>
<sequence>MLNYDAIQDWGTSLSDELRGLIPNDLGAIVSDGDPNYIEDAMTVVLEVLGDDRRAVIDKVDRWIEGQTVAAVHGSRLTQEEAASVRVDGLEVLRANARTERLRRKLAGHARWTEVAGKLDSAILTVGAGCRKGRRELAAYATLSRVGLLRGFNHFLTHGSEFDQEVAHLLLGDDGLLSLKAHGNPVIFHLALPGRDAVKAANPNGLFKEEMGNLTRQFLRAWSWWLAYPDFRTDTEKVDCGFTFSADVPPKWIVETEWILDHDLDRMSI</sequence>
<accession>A0ABS1FFQ3</accession>
<evidence type="ECO:0000313" key="1">
    <source>
        <dbReference type="EMBL" id="MBK1842057.1"/>
    </source>
</evidence>
<name>A0ABS1FFQ3_9PROT</name>
<keyword evidence="2" id="KW-1185">Reference proteome</keyword>
<organism evidence="1 2">
    <name type="scientific">Azospirillum endophyticum</name>
    <dbReference type="NCBI Taxonomy" id="2800326"/>
    <lineage>
        <taxon>Bacteria</taxon>
        <taxon>Pseudomonadati</taxon>
        <taxon>Pseudomonadota</taxon>
        <taxon>Alphaproteobacteria</taxon>
        <taxon>Rhodospirillales</taxon>
        <taxon>Azospirillaceae</taxon>
        <taxon>Azospirillum</taxon>
    </lineage>
</organism>
<protein>
    <submittedName>
        <fullName evidence="1">Uncharacterized protein</fullName>
    </submittedName>
</protein>
<reference evidence="2" key="1">
    <citation type="submission" date="2021-01" db="EMBL/GenBank/DDBJ databases">
        <title>Genome public.</title>
        <authorList>
            <person name="Liu C."/>
            <person name="Sun Q."/>
        </authorList>
    </citation>
    <scope>NUCLEOTIDE SEQUENCE [LARGE SCALE GENOMIC DNA]</scope>
    <source>
        <strain evidence="2">YIM B02556</strain>
    </source>
</reference>
<dbReference type="EMBL" id="JAENHM010000077">
    <property type="protein sequence ID" value="MBK1842057.1"/>
    <property type="molecule type" value="Genomic_DNA"/>
</dbReference>